<dbReference type="InParanoid" id="A0A0D0D887"/>
<accession>A0A0D0D887</accession>
<evidence type="ECO:0000313" key="2">
    <source>
        <dbReference type="Proteomes" id="UP000054538"/>
    </source>
</evidence>
<gene>
    <name evidence="1" type="ORF">PAXRUDRAFT_21029</name>
</gene>
<evidence type="ECO:0000313" key="1">
    <source>
        <dbReference type="EMBL" id="KIK73285.1"/>
    </source>
</evidence>
<organism evidence="1 2">
    <name type="scientific">Paxillus rubicundulus Ve08.2h10</name>
    <dbReference type="NCBI Taxonomy" id="930991"/>
    <lineage>
        <taxon>Eukaryota</taxon>
        <taxon>Fungi</taxon>
        <taxon>Dikarya</taxon>
        <taxon>Basidiomycota</taxon>
        <taxon>Agaricomycotina</taxon>
        <taxon>Agaricomycetes</taxon>
        <taxon>Agaricomycetidae</taxon>
        <taxon>Boletales</taxon>
        <taxon>Paxilineae</taxon>
        <taxon>Paxillaceae</taxon>
        <taxon>Paxillus</taxon>
    </lineage>
</organism>
<dbReference type="EMBL" id="KN829915">
    <property type="protein sequence ID" value="KIK73285.1"/>
    <property type="molecule type" value="Genomic_DNA"/>
</dbReference>
<dbReference type="AlphaFoldDB" id="A0A0D0D887"/>
<sequence>MKTGGTCLEDGVDKELKAASFSSSNVMALLFPSLEESPGTPFAIEGDPDAHAQAGVQVGQEVMDWGGSGDGTTDRVVGRKDGFPQQEVACLEVH</sequence>
<keyword evidence="2" id="KW-1185">Reference proteome</keyword>
<name>A0A0D0D887_9AGAM</name>
<reference evidence="1 2" key="1">
    <citation type="submission" date="2014-04" db="EMBL/GenBank/DDBJ databases">
        <authorList>
            <consortium name="DOE Joint Genome Institute"/>
            <person name="Kuo A."/>
            <person name="Kohler A."/>
            <person name="Jargeat P."/>
            <person name="Nagy L.G."/>
            <person name="Floudas D."/>
            <person name="Copeland A."/>
            <person name="Barry K.W."/>
            <person name="Cichocki N."/>
            <person name="Veneault-Fourrey C."/>
            <person name="LaButti K."/>
            <person name="Lindquist E.A."/>
            <person name="Lipzen A."/>
            <person name="Lundell T."/>
            <person name="Morin E."/>
            <person name="Murat C."/>
            <person name="Sun H."/>
            <person name="Tunlid A."/>
            <person name="Henrissat B."/>
            <person name="Grigoriev I.V."/>
            <person name="Hibbett D.S."/>
            <person name="Martin F."/>
            <person name="Nordberg H.P."/>
            <person name="Cantor M.N."/>
            <person name="Hua S.X."/>
        </authorList>
    </citation>
    <scope>NUCLEOTIDE SEQUENCE [LARGE SCALE GENOMIC DNA]</scope>
    <source>
        <strain evidence="1 2">Ve08.2h10</strain>
    </source>
</reference>
<reference evidence="2" key="2">
    <citation type="submission" date="2015-01" db="EMBL/GenBank/DDBJ databases">
        <title>Evolutionary Origins and Diversification of the Mycorrhizal Mutualists.</title>
        <authorList>
            <consortium name="DOE Joint Genome Institute"/>
            <consortium name="Mycorrhizal Genomics Consortium"/>
            <person name="Kohler A."/>
            <person name="Kuo A."/>
            <person name="Nagy L.G."/>
            <person name="Floudas D."/>
            <person name="Copeland A."/>
            <person name="Barry K.W."/>
            <person name="Cichocki N."/>
            <person name="Veneault-Fourrey C."/>
            <person name="LaButti K."/>
            <person name="Lindquist E.A."/>
            <person name="Lipzen A."/>
            <person name="Lundell T."/>
            <person name="Morin E."/>
            <person name="Murat C."/>
            <person name="Riley R."/>
            <person name="Ohm R."/>
            <person name="Sun H."/>
            <person name="Tunlid A."/>
            <person name="Henrissat B."/>
            <person name="Grigoriev I.V."/>
            <person name="Hibbett D.S."/>
            <person name="Martin F."/>
        </authorList>
    </citation>
    <scope>NUCLEOTIDE SEQUENCE [LARGE SCALE GENOMIC DNA]</scope>
    <source>
        <strain evidence="2">Ve08.2h10</strain>
    </source>
</reference>
<dbReference type="HOGENOM" id="CLU_2386849_0_0_1"/>
<protein>
    <submittedName>
        <fullName evidence="1">Uncharacterized protein</fullName>
    </submittedName>
</protein>
<dbReference type="Proteomes" id="UP000054538">
    <property type="component" value="Unassembled WGS sequence"/>
</dbReference>
<proteinExistence type="predicted"/>